<dbReference type="Proteomes" id="UP000295344">
    <property type="component" value="Unassembled WGS sequence"/>
</dbReference>
<evidence type="ECO:0000313" key="1">
    <source>
        <dbReference type="EMBL" id="TDS77519.1"/>
    </source>
</evidence>
<dbReference type="AlphaFoldDB" id="A0A4R7FMG8"/>
<dbReference type="Pfam" id="PF01663">
    <property type="entry name" value="Phosphodiest"/>
    <property type="match status" value="1"/>
</dbReference>
<dbReference type="SUPFAM" id="SSF53649">
    <property type="entry name" value="Alkaline phosphatase-like"/>
    <property type="match status" value="1"/>
</dbReference>
<reference evidence="1 2" key="1">
    <citation type="submission" date="2019-03" db="EMBL/GenBank/DDBJ databases">
        <title>Genomic Encyclopedia of Archaeal and Bacterial Type Strains, Phase II (KMG-II): from individual species to whole genera.</title>
        <authorList>
            <person name="Goeker M."/>
        </authorList>
    </citation>
    <scope>NUCLEOTIDE SEQUENCE [LARGE SCALE GENOMIC DNA]</scope>
    <source>
        <strain evidence="1 2">DSM 24782</strain>
    </source>
</reference>
<name>A0A4R7FMG8_9MICO</name>
<dbReference type="GO" id="GO:0016787">
    <property type="term" value="F:hydrolase activity"/>
    <property type="evidence" value="ECO:0007669"/>
    <property type="project" value="UniProtKB-ARBA"/>
</dbReference>
<gene>
    <name evidence="1" type="ORF">CLV52_2471</name>
</gene>
<dbReference type="InterPro" id="IPR017850">
    <property type="entry name" value="Alkaline_phosphatase_core_sf"/>
</dbReference>
<evidence type="ECO:0000313" key="2">
    <source>
        <dbReference type="Proteomes" id="UP000295344"/>
    </source>
</evidence>
<dbReference type="InterPro" id="IPR002591">
    <property type="entry name" value="Phosphodiest/P_Trfase"/>
</dbReference>
<protein>
    <submittedName>
        <fullName evidence="1">Type I phosphodiesterase/nucleotide pyrophosphatase</fullName>
    </submittedName>
</protein>
<dbReference type="EMBL" id="SOAM01000002">
    <property type="protein sequence ID" value="TDS77519.1"/>
    <property type="molecule type" value="Genomic_DNA"/>
</dbReference>
<proteinExistence type="predicted"/>
<dbReference type="PANTHER" id="PTHR10151:SF120">
    <property type="entry name" value="BIS(5'-ADENOSYL)-TRIPHOSPHATASE"/>
    <property type="match status" value="1"/>
</dbReference>
<sequence>MAHCLIVAPIVASGAPALRDVLAGSLDAVLGRPNALGLPSRRRVVVLVVDGLGWEALAARAGHARTLTGGDRRRIVTGAPTTTAAALTTLATGVEPGVHGVVAYAALDPAQDLVVNQLHGFDSPGPASDRATLPGGWQRAATQFERATGEGVAALAVGPRHYATSGFTREALRGSTYVGARVIEERLPAAFGALRTAGRGIAYCYVPELDVAAHRDGWGSGEWTALLERVDGAVRDAVADLRSGETLLVTADHGMVDVPASAHVLLDGSGLLGDVRRLAGEPRLLHVHLVPDAEDAQARWAAALGAAADVRTRQQAIDEGWFGASVDSDVAPRIGDLLVASRGNAAFYATEDAPARGMVGQHGAWTPAERFVPLVRFDG</sequence>
<dbReference type="PANTHER" id="PTHR10151">
    <property type="entry name" value="ECTONUCLEOTIDE PYROPHOSPHATASE/PHOSPHODIESTERASE"/>
    <property type="match status" value="1"/>
</dbReference>
<comment type="caution">
    <text evidence="1">The sequence shown here is derived from an EMBL/GenBank/DDBJ whole genome shotgun (WGS) entry which is preliminary data.</text>
</comment>
<organism evidence="1 2">
    <name type="scientific">Amnibacterium kyonggiense</name>
    <dbReference type="NCBI Taxonomy" id="595671"/>
    <lineage>
        <taxon>Bacteria</taxon>
        <taxon>Bacillati</taxon>
        <taxon>Actinomycetota</taxon>
        <taxon>Actinomycetes</taxon>
        <taxon>Micrococcales</taxon>
        <taxon>Microbacteriaceae</taxon>
        <taxon>Amnibacterium</taxon>
    </lineage>
</organism>
<accession>A0A4R7FMG8</accession>
<dbReference type="Gene3D" id="3.40.720.10">
    <property type="entry name" value="Alkaline Phosphatase, subunit A"/>
    <property type="match status" value="1"/>
</dbReference>
<dbReference type="OrthoDB" id="9779267at2"/>
<keyword evidence="2" id="KW-1185">Reference proteome</keyword>